<feature type="transmembrane region" description="Helical" evidence="1">
    <location>
        <begin position="101"/>
        <end position="125"/>
    </location>
</feature>
<dbReference type="AlphaFoldDB" id="A0A8T8E216"/>
<accession>A0A8T8E216</accession>
<keyword evidence="1" id="KW-0472">Membrane</keyword>
<dbReference type="KEGG" id="hsal:JMJ58_03115"/>
<evidence type="ECO:0000313" key="3">
    <source>
        <dbReference type="Proteomes" id="UP000637819"/>
    </source>
</evidence>
<evidence type="ECO:0000313" key="2">
    <source>
        <dbReference type="EMBL" id="QRV15905.1"/>
    </source>
</evidence>
<dbReference type="Proteomes" id="UP000637819">
    <property type="component" value="Chromosome"/>
</dbReference>
<keyword evidence="1" id="KW-0812">Transmembrane</keyword>
<dbReference type="GeneID" id="62874081"/>
<keyword evidence="3" id="KW-1185">Reference proteome</keyword>
<dbReference type="EMBL" id="CP069188">
    <property type="protein sequence ID" value="QRV15905.1"/>
    <property type="molecule type" value="Genomic_DNA"/>
</dbReference>
<protein>
    <submittedName>
        <fullName evidence="2">Uncharacterized protein</fullName>
    </submittedName>
</protein>
<feature type="transmembrane region" description="Helical" evidence="1">
    <location>
        <begin position="137"/>
        <end position="161"/>
    </location>
</feature>
<dbReference type="RefSeq" id="WP_204748321.1">
    <property type="nucleotide sequence ID" value="NZ_CP069188.1"/>
</dbReference>
<organism evidence="2 3">
    <name type="scientific">Haloterrigena salifodinae</name>
    <dbReference type="NCBI Taxonomy" id="2675099"/>
    <lineage>
        <taxon>Archaea</taxon>
        <taxon>Methanobacteriati</taxon>
        <taxon>Methanobacteriota</taxon>
        <taxon>Stenosarchaea group</taxon>
        <taxon>Halobacteria</taxon>
        <taxon>Halobacteriales</taxon>
        <taxon>Natrialbaceae</taxon>
        <taxon>Haloterrigena</taxon>
    </lineage>
</organism>
<keyword evidence="1" id="KW-1133">Transmembrane helix</keyword>
<name>A0A8T8E216_9EURY</name>
<evidence type="ECO:0000256" key="1">
    <source>
        <dbReference type="SAM" id="Phobius"/>
    </source>
</evidence>
<gene>
    <name evidence="2" type="ORF">JMJ58_03115</name>
</gene>
<sequence>MKLANIHVYYGDNLAIMRVPSWNGFLHWFLPMGVFEDIRDDLCNLFEEAYDQHPYAQQQYESMAISNIKEDAKRRSTAAYNYRPSNPVTQTKSLVSGLNEFFTTVLLVVAVVGSLFGFSFSSYAARVGLGLLQSIESILISIALGGPGLLGLLALMFLLWLKPSLQVRVSWRSSTKNW</sequence>
<reference evidence="2 3" key="1">
    <citation type="submission" date="2021-01" db="EMBL/GenBank/DDBJ databases">
        <title>Genome Sequence and Methylation Pattern of Haloterrigena salifodinae BOL5-1, An Extremely Halophilic Archaeon from a Bolivian Salt Mine.</title>
        <authorList>
            <person name="DasSarma P."/>
            <person name="Anton B.P."/>
            <person name="DasSarma S.L."/>
            <person name="von Ehrenheim H.A.L."/>
            <person name="Martinez F.L."/>
            <person name="Guzman D."/>
            <person name="Roberts R.J."/>
            <person name="DasSarma S."/>
        </authorList>
    </citation>
    <scope>NUCLEOTIDE SEQUENCE [LARGE SCALE GENOMIC DNA]</scope>
    <source>
        <strain evidence="2 3">BOL5-1</strain>
    </source>
</reference>
<proteinExistence type="predicted"/>